<reference evidence="6 7" key="1">
    <citation type="submission" date="2016-10" db="EMBL/GenBank/DDBJ databases">
        <authorList>
            <person name="de Groot N.N."/>
        </authorList>
    </citation>
    <scope>NUCLEOTIDE SEQUENCE [LARGE SCALE GENOMIC DNA]</scope>
    <source>
        <strain evidence="6 7">RK1</strain>
    </source>
</reference>
<protein>
    <submittedName>
        <fullName evidence="6">Osmoprotectant transport system ATP-binding protein</fullName>
    </submittedName>
</protein>
<evidence type="ECO:0000256" key="1">
    <source>
        <dbReference type="ARBA" id="ARBA00005417"/>
    </source>
</evidence>
<dbReference type="RefSeq" id="WP_090632368.1">
    <property type="nucleotide sequence ID" value="NZ_FOQO01000016.1"/>
</dbReference>
<evidence type="ECO:0000259" key="5">
    <source>
        <dbReference type="PROSITE" id="PS50893"/>
    </source>
</evidence>
<dbReference type="PANTHER" id="PTHR43117:SF4">
    <property type="entry name" value="OSMOPROTECTANT IMPORT ATP-BINDING PROTEIN OSMV"/>
    <property type="match status" value="1"/>
</dbReference>
<dbReference type="Pfam" id="PF00005">
    <property type="entry name" value="ABC_tran"/>
    <property type="match status" value="1"/>
</dbReference>
<evidence type="ECO:0000313" key="6">
    <source>
        <dbReference type="EMBL" id="SFJ93062.1"/>
    </source>
</evidence>
<sequence>MIHVGKVYKSFGNNTAIDNVSLEIAEGEHVVLLGPSGSGKTTLLRMINGLITPSSGSIRINDADIRERPQNELRRQIGYVLQRNSLFPHYTVEENIAVVPNLLKWEKRATGKKIRELMKKLHLPETYLSRMPDELSGGEAQRVNIARALAADPPILLMDEPFSALDTLTRKSIREEFMQLDEFQRKTVVMVTHDIQEAFELGDTIALLHQGKLVQRGKPLELLYNPADDFVKGFLSNDYLKLSLGITSIADLWNYLPVENGDEEGFFAEPVGNTTLWNAMESFQDKNRAGQFIAMRHEHSGEWKRVTWSNLMHAYRLLQNNNRR</sequence>
<feature type="domain" description="ABC transporter" evidence="5">
    <location>
        <begin position="2"/>
        <end position="235"/>
    </location>
</feature>
<dbReference type="PROSITE" id="PS00211">
    <property type="entry name" value="ABC_TRANSPORTER_1"/>
    <property type="match status" value="1"/>
</dbReference>
<dbReference type="EMBL" id="FOQO01000016">
    <property type="protein sequence ID" value="SFJ93062.1"/>
    <property type="molecule type" value="Genomic_DNA"/>
</dbReference>
<dbReference type="GO" id="GO:0015697">
    <property type="term" value="P:quaternary ammonium group transport"/>
    <property type="evidence" value="ECO:0007669"/>
    <property type="project" value="UniProtKB-ARBA"/>
</dbReference>
<dbReference type="Proteomes" id="UP000198670">
    <property type="component" value="Unassembled WGS sequence"/>
</dbReference>
<gene>
    <name evidence="6" type="ORF">SAMN05444682_11662</name>
</gene>
<dbReference type="InterPro" id="IPR003593">
    <property type="entry name" value="AAA+_ATPase"/>
</dbReference>
<evidence type="ECO:0000313" key="7">
    <source>
        <dbReference type="Proteomes" id="UP000198670"/>
    </source>
</evidence>
<dbReference type="GO" id="GO:0005524">
    <property type="term" value="F:ATP binding"/>
    <property type="evidence" value="ECO:0007669"/>
    <property type="project" value="UniProtKB-KW"/>
</dbReference>
<dbReference type="InterPro" id="IPR017871">
    <property type="entry name" value="ABC_transporter-like_CS"/>
</dbReference>
<keyword evidence="7" id="KW-1185">Reference proteome</keyword>
<dbReference type="Gene3D" id="3.40.50.300">
    <property type="entry name" value="P-loop containing nucleotide triphosphate hydrolases"/>
    <property type="match status" value="1"/>
</dbReference>
<dbReference type="PROSITE" id="PS50893">
    <property type="entry name" value="ABC_TRANSPORTER_2"/>
    <property type="match status" value="1"/>
</dbReference>
<organism evidence="6 7">
    <name type="scientific">Parapedobacter indicus</name>
    <dbReference type="NCBI Taxonomy" id="1477437"/>
    <lineage>
        <taxon>Bacteria</taxon>
        <taxon>Pseudomonadati</taxon>
        <taxon>Bacteroidota</taxon>
        <taxon>Sphingobacteriia</taxon>
        <taxon>Sphingobacteriales</taxon>
        <taxon>Sphingobacteriaceae</taxon>
        <taxon>Parapedobacter</taxon>
    </lineage>
</organism>
<proteinExistence type="inferred from homology"/>
<dbReference type="OrthoDB" id="9782239at2"/>
<evidence type="ECO:0000256" key="4">
    <source>
        <dbReference type="ARBA" id="ARBA00022840"/>
    </source>
</evidence>
<dbReference type="InterPro" id="IPR003439">
    <property type="entry name" value="ABC_transporter-like_ATP-bd"/>
</dbReference>
<dbReference type="SMART" id="SM00382">
    <property type="entry name" value="AAA"/>
    <property type="match status" value="1"/>
</dbReference>
<dbReference type="STRING" id="1477437.SAMN05444682_11662"/>
<evidence type="ECO:0000256" key="3">
    <source>
        <dbReference type="ARBA" id="ARBA00022741"/>
    </source>
</evidence>
<keyword evidence="3" id="KW-0547">Nucleotide-binding</keyword>
<dbReference type="SUPFAM" id="SSF52540">
    <property type="entry name" value="P-loop containing nucleoside triphosphate hydrolases"/>
    <property type="match status" value="1"/>
</dbReference>
<dbReference type="PANTHER" id="PTHR43117">
    <property type="entry name" value="OSMOPROTECTANT IMPORT ATP-BINDING PROTEIN OSMV"/>
    <property type="match status" value="1"/>
</dbReference>
<keyword evidence="2" id="KW-0813">Transport</keyword>
<dbReference type="InterPro" id="IPR027417">
    <property type="entry name" value="P-loop_NTPase"/>
</dbReference>
<comment type="similarity">
    <text evidence="1">Belongs to the ABC transporter superfamily.</text>
</comment>
<dbReference type="FunFam" id="3.40.50.300:FF:000425">
    <property type="entry name" value="Probable ABC transporter, ATP-binding subunit"/>
    <property type="match status" value="1"/>
</dbReference>
<dbReference type="GO" id="GO:0016887">
    <property type="term" value="F:ATP hydrolysis activity"/>
    <property type="evidence" value="ECO:0007669"/>
    <property type="project" value="InterPro"/>
</dbReference>
<accession>A0A1I3VCZ5</accession>
<dbReference type="AlphaFoldDB" id="A0A1I3VCZ5"/>
<name>A0A1I3VCZ5_9SPHI</name>
<evidence type="ECO:0000256" key="2">
    <source>
        <dbReference type="ARBA" id="ARBA00022448"/>
    </source>
</evidence>
<keyword evidence="4 6" id="KW-0067">ATP-binding</keyword>